<dbReference type="Proteomes" id="UP000682951">
    <property type="component" value="Unassembled WGS sequence"/>
</dbReference>
<dbReference type="EMBL" id="JAGSSW010000008">
    <property type="protein sequence ID" value="MBR8464518.1"/>
    <property type="molecule type" value="Genomic_DNA"/>
</dbReference>
<comment type="caution">
    <text evidence="1">The sequence shown here is derived from an EMBL/GenBank/DDBJ whole genome shotgun (WGS) entry which is preliminary data.</text>
</comment>
<name>A0ABS5HK52_9BACT</name>
<dbReference type="RefSeq" id="WP_212139626.1">
    <property type="nucleotide sequence ID" value="NZ_JAGSSW010000008.1"/>
</dbReference>
<gene>
    <name evidence="1" type="ORF">KDD93_08075</name>
</gene>
<evidence type="ECO:0000313" key="1">
    <source>
        <dbReference type="EMBL" id="MBR8464518.1"/>
    </source>
</evidence>
<reference evidence="1 2" key="1">
    <citation type="submission" date="2021-04" db="EMBL/GenBank/DDBJ databases">
        <title>Molecular and phenotypic characterization and identification of bacterial isolates recovered from the Anatolian ground squirrels (Spermophilus xanthoprymnus) and which have the potential to form a new species in the Campylobacter genus.</title>
        <authorList>
            <person name="Aydin F."/>
            <person name="Abay S."/>
            <person name="Kayman T."/>
            <person name="Karakaya E."/>
            <person name="Mustak H.K."/>
            <person name="Mustak I.B."/>
            <person name="Bilgin N."/>
            <person name="Duzler A."/>
            <person name="Sahin O."/>
            <person name="Guran O."/>
            <person name="Saticioglu I.B."/>
        </authorList>
    </citation>
    <scope>NUCLEOTIDE SEQUENCE [LARGE SCALE GENOMIC DNA]</scope>
    <source>
        <strain evidence="2">faydin-G24</strain>
    </source>
</reference>
<organism evidence="1 2">
    <name type="scientific">Campylobacter anatolicus</name>
    <dbReference type="NCBI Taxonomy" id="2829105"/>
    <lineage>
        <taxon>Bacteria</taxon>
        <taxon>Pseudomonadati</taxon>
        <taxon>Campylobacterota</taxon>
        <taxon>Epsilonproteobacteria</taxon>
        <taxon>Campylobacterales</taxon>
        <taxon>Campylobacteraceae</taxon>
        <taxon>Campylobacter</taxon>
    </lineage>
</organism>
<accession>A0ABS5HK52</accession>
<keyword evidence="2" id="KW-1185">Reference proteome</keyword>
<proteinExistence type="predicted"/>
<sequence>MTSAIFFFSLWIIALYGAYKFVHLNIKHVEKHEQRYFENLNETDETEKVQH</sequence>
<protein>
    <submittedName>
        <fullName evidence="1">Uncharacterized protein</fullName>
    </submittedName>
</protein>
<evidence type="ECO:0000313" key="2">
    <source>
        <dbReference type="Proteomes" id="UP000682951"/>
    </source>
</evidence>